<organism evidence="2 3">
    <name type="scientific">Modicella reniformis</name>
    <dbReference type="NCBI Taxonomy" id="1440133"/>
    <lineage>
        <taxon>Eukaryota</taxon>
        <taxon>Fungi</taxon>
        <taxon>Fungi incertae sedis</taxon>
        <taxon>Mucoromycota</taxon>
        <taxon>Mortierellomycotina</taxon>
        <taxon>Mortierellomycetes</taxon>
        <taxon>Mortierellales</taxon>
        <taxon>Mortierellaceae</taxon>
        <taxon>Modicella</taxon>
    </lineage>
</organism>
<feature type="compositionally biased region" description="Low complexity" evidence="1">
    <location>
        <begin position="30"/>
        <end position="39"/>
    </location>
</feature>
<gene>
    <name evidence="2" type="ORF">BGZ65_009510</name>
</gene>
<accession>A0A9P6LW92</accession>
<comment type="caution">
    <text evidence="2">The sequence shown here is derived from an EMBL/GenBank/DDBJ whole genome shotgun (WGS) entry which is preliminary data.</text>
</comment>
<name>A0A9P6LW92_9FUNG</name>
<protein>
    <submittedName>
        <fullName evidence="2">Uncharacterized protein</fullName>
    </submittedName>
</protein>
<feature type="non-terminal residue" evidence="2">
    <location>
        <position position="92"/>
    </location>
</feature>
<keyword evidence="3" id="KW-1185">Reference proteome</keyword>
<reference evidence="2" key="1">
    <citation type="journal article" date="2020" name="Fungal Divers.">
        <title>Resolving the Mortierellaceae phylogeny through synthesis of multi-gene phylogenetics and phylogenomics.</title>
        <authorList>
            <person name="Vandepol N."/>
            <person name="Liber J."/>
            <person name="Desiro A."/>
            <person name="Na H."/>
            <person name="Kennedy M."/>
            <person name="Barry K."/>
            <person name="Grigoriev I.V."/>
            <person name="Miller A.N."/>
            <person name="O'Donnell K."/>
            <person name="Stajich J.E."/>
            <person name="Bonito G."/>
        </authorList>
    </citation>
    <scope>NUCLEOTIDE SEQUENCE</scope>
    <source>
        <strain evidence="2">MES-2147</strain>
    </source>
</reference>
<evidence type="ECO:0000313" key="2">
    <source>
        <dbReference type="EMBL" id="KAF9946654.1"/>
    </source>
</evidence>
<evidence type="ECO:0000256" key="1">
    <source>
        <dbReference type="SAM" id="MobiDB-lite"/>
    </source>
</evidence>
<dbReference type="EMBL" id="JAAAHW010007716">
    <property type="protein sequence ID" value="KAF9946654.1"/>
    <property type="molecule type" value="Genomic_DNA"/>
</dbReference>
<evidence type="ECO:0000313" key="3">
    <source>
        <dbReference type="Proteomes" id="UP000749646"/>
    </source>
</evidence>
<proteinExistence type="predicted"/>
<dbReference type="Proteomes" id="UP000749646">
    <property type="component" value="Unassembled WGS sequence"/>
</dbReference>
<feature type="region of interest" description="Disordered" evidence="1">
    <location>
        <begin position="14"/>
        <end position="92"/>
    </location>
</feature>
<feature type="compositionally biased region" description="Polar residues" evidence="1">
    <location>
        <begin position="40"/>
        <end position="77"/>
    </location>
</feature>
<dbReference type="AlphaFoldDB" id="A0A9P6LW92"/>
<sequence>MFLIIKRTSRKRTASSLSTALDIKKLTMRPSSPSTPTSSNIEIESVESTNNDLSQIPQPNDVGNNVTKHTPLQSSAGHSAHDQVHGIKSSSG</sequence>